<reference evidence="2" key="1">
    <citation type="submission" date="2021-09" db="EMBL/GenBank/DDBJ databases">
        <authorList>
            <consortium name="AG Swart"/>
            <person name="Singh M."/>
            <person name="Singh A."/>
            <person name="Seah K."/>
            <person name="Emmerich C."/>
        </authorList>
    </citation>
    <scope>NUCLEOTIDE SEQUENCE</scope>
    <source>
        <strain evidence="2">ATCC30299</strain>
    </source>
</reference>
<dbReference type="Proteomes" id="UP001162131">
    <property type="component" value="Unassembled WGS sequence"/>
</dbReference>
<evidence type="ECO:0008006" key="4">
    <source>
        <dbReference type="Google" id="ProtNLM"/>
    </source>
</evidence>
<name>A0AAU9K9U2_9CILI</name>
<feature type="compositionally biased region" description="Low complexity" evidence="1">
    <location>
        <begin position="7"/>
        <end position="27"/>
    </location>
</feature>
<dbReference type="EMBL" id="CAJZBQ010000063">
    <property type="protein sequence ID" value="CAG9335782.1"/>
    <property type="molecule type" value="Genomic_DNA"/>
</dbReference>
<evidence type="ECO:0000256" key="1">
    <source>
        <dbReference type="SAM" id="MobiDB-lite"/>
    </source>
</evidence>
<feature type="region of interest" description="Disordered" evidence="1">
    <location>
        <begin position="1"/>
        <end position="69"/>
    </location>
</feature>
<dbReference type="AlphaFoldDB" id="A0AAU9K9U2"/>
<keyword evidence="3" id="KW-1185">Reference proteome</keyword>
<comment type="caution">
    <text evidence="2">The sequence shown here is derived from an EMBL/GenBank/DDBJ whole genome shotgun (WGS) entry which is preliminary data.</text>
</comment>
<organism evidence="2 3">
    <name type="scientific">Blepharisma stoltei</name>
    <dbReference type="NCBI Taxonomy" id="1481888"/>
    <lineage>
        <taxon>Eukaryota</taxon>
        <taxon>Sar</taxon>
        <taxon>Alveolata</taxon>
        <taxon>Ciliophora</taxon>
        <taxon>Postciliodesmatophora</taxon>
        <taxon>Heterotrichea</taxon>
        <taxon>Heterotrichida</taxon>
        <taxon>Blepharismidae</taxon>
        <taxon>Blepharisma</taxon>
    </lineage>
</organism>
<sequence>MQEKSRLLSFSSNSRSPHSRRSPSTLLTKRTIISPKYPQKTPTLVEKPCSPYALPPNPRLKKKNSQRSNSPTICINEVNLPSVLTPKTQINSNFSIGIDNLSPRSLLNPSERETMRKSETLKHVKTSGCFSAQPSPKRSDSVTEIRNISPEAIELELELTERLKETKWQGLEEKKIIYNTIFDELIEKDKVFSSLLKKIKDFYGEYIDAAISKRNKHNDYIKYKQTIEILSKENLKLSKSLDHKNKKIKELKEVIKEKDSELVEERDFGKTFKCDEGNIGEISNENKGFLTKHRHSASAPSIHNLVPKLNLEVGITKGYHEEFMEKANEFSVSWREAMKEGR</sequence>
<gene>
    <name evidence="2" type="ORF">BSTOLATCC_MIC65104</name>
</gene>
<proteinExistence type="predicted"/>
<evidence type="ECO:0000313" key="2">
    <source>
        <dbReference type="EMBL" id="CAG9335782.1"/>
    </source>
</evidence>
<accession>A0AAU9K9U2</accession>
<protein>
    <recommendedName>
        <fullName evidence="4">Translin-associated factor X-interacting protein 1 N-terminal domain-containing protein</fullName>
    </recommendedName>
</protein>
<evidence type="ECO:0000313" key="3">
    <source>
        <dbReference type="Proteomes" id="UP001162131"/>
    </source>
</evidence>